<dbReference type="GO" id="GO:0003723">
    <property type="term" value="F:RNA binding"/>
    <property type="evidence" value="ECO:0007669"/>
    <property type="project" value="InterPro"/>
</dbReference>
<feature type="repeat" description="PPR" evidence="3">
    <location>
        <begin position="2"/>
        <end position="36"/>
    </location>
</feature>
<dbReference type="Proteomes" id="UP000593561">
    <property type="component" value="Unassembled WGS sequence"/>
</dbReference>
<dbReference type="InterPro" id="IPR046848">
    <property type="entry name" value="E_motif"/>
</dbReference>
<dbReference type="InterPro" id="IPR032867">
    <property type="entry name" value="DYW_dom"/>
</dbReference>
<keyword evidence="2" id="KW-0677">Repeat</keyword>
<gene>
    <name evidence="6" type="ORF">Godav_013105</name>
</gene>
<dbReference type="Gene3D" id="1.25.40.10">
    <property type="entry name" value="Tetratricopeptide repeat domain"/>
    <property type="match status" value="1"/>
</dbReference>
<accession>A0A7J8RF93</accession>
<dbReference type="Pfam" id="PF01535">
    <property type="entry name" value="PPR"/>
    <property type="match status" value="1"/>
</dbReference>
<dbReference type="FunFam" id="1.25.40.10:FF:000090">
    <property type="entry name" value="Pentatricopeptide repeat-containing protein, chloroplastic"/>
    <property type="match status" value="1"/>
</dbReference>
<dbReference type="EMBL" id="JABFAC010000005">
    <property type="protein sequence ID" value="MBA0612509.1"/>
    <property type="molecule type" value="Genomic_DNA"/>
</dbReference>
<dbReference type="InterPro" id="IPR002885">
    <property type="entry name" value="PPR_rpt"/>
</dbReference>
<feature type="compositionally biased region" description="Basic and acidic residues" evidence="4">
    <location>
        <begin position="412"/>
        <end position="435"/>
    </location>
</feature>
<evidence type="ECO:0000256" key="2">
    <source>
        <dbReference type="ARBA" id="ARBA00022737"/>
    </source>
</evidence>
<comment type="similarity">
    <text evidence="1">Belongs to the PPR family. PCMP-H subfamily.</text>
</comment>
<dbReference type="GO" id="GO:0009451">
    <property type="term" value="P:RNA modification"/>
    <property type="evidence" value="ECO:0007669"/>
    <property type="project" value="InterPro"/>
</dbReference>
<evidence type="ECO:0000256" key="4">
    <source>
        <dbReference type="SAM" id="MobiDB-lite"/>
    </source>
</evidence>
<dbReference type="AlphaFoldDB" id="A0A7J8RF93"/>
<reference evidence="6 7" key="1">
    <citation type="journal article" date="2019" name="Genome Biol. Evol.">
        <title>Insights into the evolution of the New World diploid cottons (Gossypium, subgenus Houzingenia) based on genome sequencing.</title>
        <authorList>
            <person name="Grover C.E."/>
            <person name="Arick M.A. 2nd"/>
            <person name="Thrash A."/>
            <person name="Conover J.L."/>
            <person name="Sanders W.S."/>
            <person name="Peterson D.G."/>
            <person name="Frelichowski J.E."/>
            <person name="Scheffler J.A."/>
            <person name="Scheffler B.E."/>
            <person name="Wendel J.F."/>
        </authorList>
    </citation>
    <scope>NUCLEOTIDE SEQUENCE [LARGE SCALE GENOMIC DNA]</scope>
    <source>
        <strain evidence="6">27</strain>
        <tissue evidence="6">Leaf</tissue>
    </source>
</reference>
<comment type="caution">
    <text evidence="6">The sequence shown here is derived from an EMBL/GenBank/DDBJ whole genome shotgun (WGS) entry which is preliminary data.</text>
</comment>
<name>A0A7J8RF93_GOSDV</name>
<dbReference type="Pfam" id="PF14432">
    <property type="entry name" value="DYW_deaminase"/>
    <property type="match status" value="1"/>
</dbReference>
<dbReference type="GO" id="GO:0008270">
    <property type="term" value="F:zinc ion binding"/>
    <property type="evidence" value="ECO:0007669"/>
    <property type="project" value="InterPro"/>
</dbReference>
<evidence type="ECO:0000256" key="3">
    <source>
        <dbReference type="PROSITE-ProRule" id="PRU00708"/>
    </source>
</evidence>
<feature type="compositionally biased region" description="Basic and acidic residues" evidence="4">
    <location>
        <begin position="362"/>
        <end position="384"/>
    </location>
</feature>
<keyword evidence="7" id="KW-1185">Reference proteome</keyword>
<feature type="domain" description="DYW" evidence="5">
    <location>
        <begin position="217"/>
        <end position="302"/>
    </location>
</feature>
<dbReference type="PANTHER" id="PTHR47926:SF464">
    <property type="entry name" value="DYW DOMAIN-CONTAINING PROTEIN"/>
    <property type="match status" value="1"/>
</dbReference>
<dbReference type="InterPro" id="IPR046960">
    <property type="entry name" value="PPR_At4g14850-like_plant"/>
</dbReference>
<feature type="region of interest" description="Disordered" evidence="4">
    <location>
        <begin position="343"/>
        <end position="494"/>
    </location>
</feature>
<dbReference type="Pfam" id="PF20431">
    <property type="entry name" value="E_motif"/>
    <property type="match status" value="1"/>
</dbReference>
<dbReference type="NCBIfam" id="TIGR00756">
    <property type="entry name" value="PPR"/>
    <property type="match status" value="1"/>
</dbReference>
<dbReference type="PANTHER" id="PTHR47926">
    <property type="entry name" value="PENTATRICOPEPTIDE REPEAT-CONTAINING PROTEIN"/>
    <property type="match status" value="1"/>
</dbReference>
<dbReference type="InterPro" id="IPR011990">
    <property type="entry name" value="TPR-like_helical_dom_sf"/>
</dbReference>
<evidence type="ECO:0000313" key="6">
    <source>
        <dbReference type="EMBL" id="MBA0612509.1"/>
    </source>
</evidence>
<evidence type="ECO:0000259" key="5">
    <source>
        <dbReference type="Pfam" id="PF14432"/>
    </source>
</evidence>
<dbReference type="Pfam" id="PF13041">
    <property type="entry name" value="PPR_2"/>
    <property type="match status" value="1"/>
</dbReference>
<sequence length="494" mass="55885">MNIVGWNALMAGYAQQGDSSSVIKLFQSMANVRFVPDEYSFLAALSGFYNAGLVGESEIWLKRMKLEYGIEPGLEHYTCLIGALGKAGRLEDAERIATTMPFNPDAAVWRSLLSSCAHHGAADMALRMARRLLELDPNDDSAYTIAANVLSVAGRWSEVADMRKLMKDRRVKKEVGKSWIEVKGEVHMFMAGDRKHERTKEIYEKLAELMESIEKLGYKPVWDEMLHEVGKGEKKEALWYHSEKLALAYGIVSGAAPAGKPMRIIKNLRICKDCHEAFKYISRAIDKEIIVRDVNRYHKFLNVYPRVKVKEQDQDDQQVIKDSVLSLKDVLFLSMLDSYFPGKRHEDDVSPMPTARIPKSYHAPEVDKHSDSTSEEAEQNKTKADEEETRPNIRVSSTPRPRAVISSPDNDALIRNKNKIEGRQRTALKNHDTVQNRHTTRTHIFGKSPVRTNKSNDGGGDDCNVEIKGKKGSRPPVSSQRKHLITQRPGWQDP</sequence>
<organism evidence="6 7">
    <name type="scientific">Gossypium davidsonii</name>
    <name type="common">Davidson's cotton</name>
    <name type="synonym">Gossypium klotzschianum subsp. davidsonii</name>
    <dbReference type="NCBI Taxonomy" id="34287"/>
    <lineage>
        <taxon>Eukaryota</taxon>
        <taxon>Viridiplantae</taxon>
        <taxon>Streptophyta</taxon>
        <taxon>Embryophyta</taxon>
        <taxon>Tracheophyta</taxon>
        <taxon>Spermatophyta</taxon>
        <taxon>Magnoliopsida</taxon>
        <taxon>eudicotyledons</taxon>
        <taxon>Gunneridae</taxon>
        <taxon>Pentapetalae</taxon>
        <taxon>rosids</taxon>
        <taxon>malvids</taxon>
        <taxon>Malvales</taxon>
        <taxon>Malvaceae</taxon>
        <taxon>Malvoideae</taxon>
        <taxon>Gossypium</taxon>
    </lineage>
</organism>
<proteinExistence type="inferred from homology"/>
<dbReference type="PROSITE" id="PS51375">
    <property type="entry name" value="PPR"/>
    <property type="match status" value="1"/>
</dbReference>
<evidence type="ECO:0000313" key="7">
    <source>
        <dbReference type="Proteomes" id="UP000593561"/>
    </source>
</evidence>
<evidence type="ECO:0000256" key="1">
    <source>
        <dbReference type="ARBA" id="ARBA00006643"/>
    </source>
</evidence>
<protein>
    <recommendedName>
        <fullName evidence="5">DYW domain-containing protein</fullName>
    </recommendedName>
</protein>